<accession>A0A0C5ADU7</accession>
<evidence type="ECO:0000313" key="2">
    <source>
        <dbReference type="Proteomes" id="UP000032135"/>
    </source>
</evidence>
<dbReference type="EMBL" id="KP211958">
    <property type="protein sequence ID" value="AJK27467.1"/>
    <property type="molecule type" value="Genomic_DNA"/>
</dbReference>
<reference evidence="1 2" key="1">
    <citation type="submission" date="2014-11" db="EMBL/GenBank/DDBJ databases">
        <authorList>
            <person name="Fedida A."/>
            <person name="Lindell D."/>
        </authorList>
    </citation>
    <scope>NUCLEOTIDE SEQUENCE [LARGE SCALE GENOMIC DNA]</scope>
</reference>
<organism evidence="1 2">
    <name type="scientific">Cyanophage P-TIM40</name>
    <dbReference type="NCBI Taxonomy" id="1589733"/>
    <lineage>
        <taxon>Viruses</taxon>
        <taxon>Duplodnaviria</taxon>
        <taxon>Heunggongvirae</taxon>
        <taxon>Uroviricota</taxon>
        <taxon>Caudoviricetes</taxon>
        <taxon>Pantevenvirales</taxon>
        <taxon>Kyanoviridae</taxon>
        <taxon>Libanvirus</taxon>
        <taxon>Libanvirus ptim40</taxon>
    </lineage>
</organism>
<dbReference type="Proteomes" id="UP000032135">
    <property type="component" value="Segment"/>
</dbReference>
<dbReference type="RefSeq" id="YP_009188115.1">
    <property type="nucleotide sequence ID" value="NC_028663.1"/>
</dbReference>
<gene>
    <name evidence="1" type="ORF">PTIM40_40</name>
</gene>
<dbReference type="KEGG" id="vg:26516585"/>
<evidence type="ECO:0000313" key="1">
    <source>
        <dbReference type="EMBL" id="AJK27467.1"/>
    </source>
</evidence>
<dbReference type="GeneID" id="26516585"/>
<sequence length="300" mass="31520">MSTKINGNQIDAATRAIITALTVTEQINLPALTQTAINGLGTPAYGTLVYNTTEDMAQIYLQDAAAGVPGWDDVGGGGPAVGEDSIIRTNGPTIGENITVGPLANGGVEFTNGFTAGPVEIASGNTVTVENNATWFILGGEENDLKEGEVVQAKFSSTPPNRYLLRDNNLTQIPDLEVSIAPTHTNSKIVLIAMITGNARHVTSFGFFRDGNLITSGLNGNTNVGSGSVATTYTGDDTSDHMYSWPVHYHDTPGTTNAVTYTVGASASWGGSVRDLYINDRSSNDMRSVSTLMALEVRGN</sequence>
<protein>
    <submittedName>
        <fullName evidence="1">Uncharacterized protein</fullName>
    </submittedName>
</protein>
<name>A0A0C5ADU7_9CAUD</name>
<dbReference type="OrthoDB" id="10595at10239"/>
<keyword evidence="2" id="KW-1185">Reference proteome</keyword>
<proteinExistence type="predicted"/>